<comment type="caution">
    <text evidence="7">The sequence shown here is derived from an EMBL/GenBank/DDBJ whole genome shotgun (WGS) entry which is preliminary data.</text>
</comment>
<dbReference type="PANTHER" id="PTHR14226">
    <property type="entry name" value="NEUROPATHY TARGET ESTERASE/SWISS CHEESE D.MELANOGASTER"/>
    <property type="match status" value="1"/>
</dbReference>
<dbReference type="SUPFAM" id="SSF52151">
    <property type="entry name" value="FabD/lysophospholipase-like"/>
    <property type="match status" value="1"/>
</dbReference>
<evidence type="ECO:0000256" key="4">
    <source>
        <dbReference type="PROSITE-ProRule" id="PRU01161"/>
    </source>
</evidence>
<dbReference type="RefSeq" id="WP_380077785.1">
    <property type="nucleotide sequence ID" value="NZ_JBHSGO010000047.1"/>
</dbReference>
<evidence type="ECO:0000313" key="7">
    <source>
        <dbReference type="EMBL" id="MFC4665545.1"/>
    </source>
</evidence>
<gene>
    <name evidence="7" type="ORF">ACFO3G_02785</name>
</gene>
<dbReference type="InterPro" id="IPR016035">
    <property type="entry name" value="Acyl_Trfase/lysoPLipase"/>
</dbReference>
<evidence type="ECO:0000256" key="2">
    <source>
        <dbReference type="ARBA" id="ARBA00022963"/>
    </source>
</evidence>
<protein>
    <submittedName>
        <fullName evidence="7">Patatin-like phospholipase family protein</fullName>
    </submittedName>
</protein>
<evidence type="ECO:0000256" key="3">
    <source>
        <dbReference type="ARBA" id="ARBA00023098"/>
    </source>
</evidence>
<keyword evidence="1 4" id="KW-0378">Hydrolase</keyword>
<dbReference type="InterPro" id="IPR050301">
    <property type="entry name" value="NTE"/>
</dbReference>
<keyword evidence="8" id="KW-1185">Reference proteome</keyword>
<feature type="active site" description="Nucleophile" evidence="4">
    <location>
        <position position="79"/>
    </location>
</feature>
<dbReference type="Gene3D" id="3.40.1090.10">
    <property type="entry name" value="Cytosolic phospholipase A2 catalytic domain"/>
    <property type="match status" value="2"/>
</dbReference>
<dbReference type="Pfam" id="PF19143">
    <property type="entry name" value="Omp85_2"/>
    <property type="match status" value="1"/>
</dbReference>
<evidence type="ECO:0000256" key="5">
    <source>
        <dbReference type="SAM" id="SignalP"/>
    </source>
</evidence>
<dbReference type="Pfam" id="PF01734">
    <property type="entry name" value="Patatin"/>
    <property type="match status" value="1"/>
</dbReference>
<organism evidence="7 8">
    <name type="scientific">Falsiporphyromonas endometrii</name>
    <dbReference type="NCBI Taxonomy" id="1387297"/>
    <lineage>
        <taxon>Bacteria</taxon>
        <taxon>Pseudomonadati</taxon>
        <taxon>Bacteroidota</taxon>
        <taxon>Bacteroidia</taxon>
        <taxon>Bacteroidales</taxon>
        <taxon>Porphyromonadaceae</taxon>
        <taxon>Falsiporphyromonas</taxon>
    </lineage>
</organism>
<feature type="short sequence motif" description="DGA/G" evidence="4">
    <location>
        <begin position="224"/>
        <end position="226"/>
    </location>
</feature>
<evidence type="ECO:0000256" key="1">
    <source>
        <dbReference type="ARBA" id="ARBA00022801"/>
    </source>
</evidence>
<feature type="short sequence motif" description="GXSXG" evidence="4">
    <location>
        <begin position="77"/>
        <end position="81"/>
    </location>
</feature>
<feature type="short sequence motif" description="GXGXXG" evidence="4">
    <location>
        <begin position="50"/>
        <end position="55"/>
    </location>
</feature>
<keyword evidence="2 4" id="KW-0442">Lipid degradation</keyword>
<dbReference type="Proteomes" id="UP001596020">
    <property type="component" value="Unassembled WGS sequence"/>
</dbReference>
<dbReference type="PROSITE" id="PS51635">
    <property type="entry name" value="PNPLA"/>
    <property type="match status" value="1"/>
</dbReference>
<sequence>MIRKKCVRILITLSIVLFCGIVQGAAMSDKYHKPECDTLHRKKIALVLSGGGAKGMAHIGVLKVLEKAGIPIDIITGTSMGSIVGGLYAIGYDAATLDSLVQAQDWSYLLSDRENKSTASLTERKKQYTYLLTKLINVANRKGATAGLIKGINLDRLFKRLTSQYQDSISFDNLPIPFACVATNIMNNGEVDIRSGKLDEAMRTSMSIPGAFTPIVKDSMMLVDGGLRNNFPVDLARAMGADIVIGVTLDVDEKGISQIKTGADVLSQIVDINCKNKFDENLADTDIPVRVNCRGYGTMSFSKEAIDSLISRGEEAAMLRWDDLQKLKKELGITDADVKHIEKPTILKEEDIKIKNPFMGILGLNLGARFDLEEKASIQINGTYSFDTPKCPTKIELTTRLGQRFMAQVDASIAPIHFGKCSLSYTFRDNDIYIYNRGKRDHNISYDQHSIDFRPFIFDVRNLQIEMGGSWDYFRFTNVLSGKPAEEQAEKIQDLHYFSYRINASFNSEDNPFFTTKGTKFNAEYGYYTDNLIGWEGHRGINIVNGCWRTTFPFGYHFALQPMLYGRIVSGKNAPAILTNMVGGDVFGHYLYQQMPFAGISYIEPLKKSFMALRLKSQGRITGNNYVMLDLAIGDSSESIKEIFDRNLMFGIQASYYYNSVIGPVGGSIGWSNHSKKLFINFNIGFYF</sequence>
<dbReference type="PANTHER" id="PTHR14226:SF76">
    <property type="entry name" value="NTE FAMILY PROTEIN RSSA"/>
    <property type="match status" value="1"/>
</dbReference>
<feature type="chain" id="PRO_5045298493" evidence="5">
    <location>
        <begin position="25"/>
        <end position="688"/>
    </location>
</feature>
<dbReference type="CDD" id="cd07205">
    <property type="entry name" value="Pat_PNPLA6_PNPLA7_NTE1_like"/>
    <property type="match status" value="1"/>
</dbReference>
<feature type="signal peptide" evidence="5">
    <location>
        <begin position="1"/>
        <end position="24"/>
    </location>
</feature>
<dbReference type="InterPro" id="IPR043864">
    <property type="entry name" value="Omp85-like_dom"/>
</dbReference>
<keyword evidence="5" id="KW-0732">Signal</keyword>
<keyword evidence="3 4" id="KW-0443">Lipid metabolism</keyword>
<evidence type="ECO:0000259" key="6">
    <source>
        <dbReference type="PROSITE" id="PS51635"/>
    </source>
</evidence>
<dbReference type="InterPro" id="IPR002641">
    <property type="entry name" value="PNPLA_dom"/>
</dbReference>
<proteinExistence type="predicted"/>
<evidence type="ECO:0000313" key="8">
    <source>
        <dbReference type="Proteomes" id="UP001596020"/>
    </source>
</evidence>
<feature type="domain" description="PNPLA" evidence="6">
    <location>
        <begin position="46"/>
        <end position="237"/>
    </location>
</feature>
<feature type="active site" description="Proton acceptor" evidence="4">
    <location>
        <position position="224"/>
    </location>
</feature>
<accession>A0ABV9K5W1</accession>
<dbReference type="EMBL" id="JBHSGO010000047">
    <property type="protein sequence ID" value="MFC4665545.1"/>
    <property type="molecule type" value="Genomic_DNA"/>
</dbReference>
<reference evidence="8" key="1">
    <citation type="journal article" date="2019" name="Int. J. Syst. Evol. Microbiol.">
        <title>The Global Catalogue of Microorganisms (GCM) 10K type strain sequencing project: providing services to taxonomists for standard genome sequencing and annotation.</title>
        <authorList>
            <consortium name="The Broad Institute Genomics Platform"/>
            <consortium name="The Broad Institute Genome Sequencing Center for Infectious Disease"/>
            <person name="Wu L."/>
            <person name="Ma J."/>
        </authorList>
    </citation>
    <scope>NUCLEOTIDE SEQUENCE [LARGE SCALE GENOMIC DNA]</scope>
    <source>
        <strain evidence="8">CGMCC 4.7357</strain>
    </source>
</reference>
<name>A0ABV9K5W1_9PORP</name>